<evidence type="ECO:0000313" key="2">
    <source>
        <dbReference type="Proteomes" id="UP000290759"/>
    </source>
</evidence>
<keyword evidence="1" id="KW-0378">Hydrolase</keyword>
<dbReference type="AlphaFoldDB" id="A0A4Q2U7C2"/>
<dbReference type="SUPFAM" id="SSF56281">
    <property type="entry name" value="Metallo-hydrolase/oxidoreductase"/>
    <property type="match status" value="1"/>
</dbReference>
<dbReference type="PANTHER" id="PTHR39189:SF1">
    <property type="entry name" value="UPF0173 METAL-DEPENDENT HYDROLASE YTKL"/>
    <property type="match status" value="1"/>
</dbReference>
<dbReference type="RefSeq" id="WP_129227846.1">
    <property type="nucleotide sequence ID" value="NZ_QYBB01000018.1"/>
</dbReference>
<dbReference type="Proteomes" id="UP000290759">
    <property type="component" value="Unassembled WGS sequence"/>
</dbReference>
<proteinExistence type="predicted"/>
<dbReference type="GO" id="GO:0016787">
    <property type="term" value="F:hydrolase activity"/>
    <property type="evidence" value="ECO:0007669"/>
    <property type="project" value="UniProtKB-KW"/>
</dbReference>
<accession>A0A4Q2U7C2</accession>
<dbReference type="PANTHER" id="PTHR39189">
    <property type="entry name" value="UPF0173 METAL-DEPENDENT HYDROLASE YTKL"/>
    <property type="match status" value="1"/>
</dbReference>
<reference evidence="1 2" key="2">
    <citation type="submission" date="2019-02" db="EMBL/GenBank/DDBJ databases">
        <title>'Lichenibacterium ramalinii' gen. nov. sp. nov., 'Lichenibacterium minor' gen. nov. sp. nov.</title>
        <authorList>
            <person name="Pankratov T."/>
        </authorList>
    </citation>
    <scope>NUCLEOTIDE SEQUENCE [LARGE SCALE GENOMIC DNA]</scope>
    <source>
        <strain evidence="1 2">RmlP026</strain>
    </source>
</reference>
<gene>
    <name evidence="1" type="ORF">D3273_15765</name>
</gene>
<keyword evidence="2" id="KW-1185">Reference proteome</keyword>
<evidence type="ECO:0000313" key="1">
    <source>
        <dbReference type="EMBL" id="RYC30991.1"/>
    </source>
</evidence>
<dbReference type="InterPro" id="IPR036866">
    <property type="entry name" value="RibonucZ/Hydroxyglut_hydro"/>
</dbReference>
<comment type="caution">
    <text evidence="1">The sequence shown here is derived from an EMBL/GenBank/DDBJ whole genome shotgun (WGS) entry which is preliminary data.</text>
</comment>
<sequence length="230" mass="25118">MKIKFYAHACFRLEADGVTVITDPYTPAPGNSGFDPIDEPADVVLMSSATDDFHSDPSHVRGDPIVVNTLELPPEGTVVKGIPVRSFPAYESRTFDYRSEFGRDPDANALYHFTLGGLRFLHMGDIGNPVAPDQLTALKGQVDVLLALTGEHATIALDDLDAAIATIGPRVVIPMHYFSPKGVLKIEPVDRFLDRLPPESITRVGGPEMELSPETLPKDAPHVFVFEQSR</sequence>
<name>A0A4Q2U7C2_9HYPH</name>
<dbReference type="EMBL" id="QYBB01000018">
    <property type="protein sequence ID" value="RYC30991.1"/>
    <property type="molecule type" value="Genomic_DNA"/>
</dbReference>
<reference evidence="1 2" key="1">
    <citation type="submission" date="2018-12" db="EMBL/GenBank/DDBJ databases">
        <authorList>
            <person name="Grouzdev D.S."/>
            <person name="Krutkina M.S."/>
        </authorList>
    </citation>
    <scope>NUCLEOTIDE SEQUENCE [LARGE SCALE GENOMIC DNA]</scope>
    <source>
        <strain evidence="1 2">RmlP026</strain>
    </source>
</reference>
<dbReference type="Gene3D" id="3.60.15.10">
    <property type="entry name" value="Ribonuclease Z/Hydroxyacylglutathione hydrolase-like"/>
    <property type="match status" value="1"/>
</dbReference>
<dbReference type="OrthoDB" id="9789133at2"/>
<organism evidence="1 2">
    <name type="scientific">Lichenibacterium minor</name>
    <dbReference type="NCBI Taxonomy" id="2316528"/>
    <lineage>
        <taxon>Bacteria</taxon>
        <taxon>Pseudomonadati</taxon>
        <taxon>Pseudomonadota</taxon>
        <taxon>Alphaproteobacteria</taxon>
        <taxon>Hyphomicrobiales</taxon>
        <taxon>Lichenihabitantaceae</taxon>
        <taxon>Lichenibacterium</taxon>
    </lineage>
</organism>
<protein>
    <submittedName>
        <fullName evidence="1">Zn-dependent hydrolase</fullName>
    </submittedName>
</protein>
<dbReference type="Pfam" id="PF13483">
    <property type="entry name" value="Lactamase_B_3"/>
    <property type="match status" value="1"/>
</dbReference>